<feature type="transmembrane region" description="Helical" evidence="1">
    <location>
        <begin position="6"/>
        <end position="29"/>
    </location>
</feature>
<evidence type="ECO:0000313" key="2">
    <source>
        <dbReference type="EMBL" id="MCW3477242.1"/>
    </source>
</evidence>
<keyword evidence="1" id="KW-1133">Transmembrane helix</keyword>
<reference evidence="2" key="2">
    <citation type="submission" date="2022-10" db="EMBL/GenBank/DDBJ databases">
        <authorList>
            <person name="Trinh H.N."/>
        </authorList>
    </citation>
    <scope>NUCLEOTIDE SEQUENCE</scope>
    <source>
        <strain evidence="2">RN2-1</strain>
    </source>
</reference>
<name>A0AA42CJU2_9PROT</name>
<dbReference type="Proteomes" id="UP001165679">
    <property type="component" value="Unassembled WGS sequence"/>
</dbReference>
<keyword evidence="3" id="KW-1185">Reference proteome</keyword>
<keyword evidence="1" id="KW-0812">Transmembrane</keyword>
<evidence type="ECO:0000256" key="1">
    <source>
        <dbReference type="SAM" id="Phobius"/>
    </source>
</evidence>
<sequence>MDSAYVSALAALAGATIGGLTSFATSWVTQRAQLRHAHREAERTRLEALYSDFITEASRLFGDALTHQTDDVTALVRLYAMVGRMRLISDRAVVDAAVRVEDTIIATYLGPNRTLHEMMDYARKGGMDFLNEFGEACRKDLAARATAVR</sequence>
<accession>A0AA42CJU2</accession>
<proteinExistence type="predicted"/>
<evidence type="ECO:0000313" key="3">
    <source>
        <dbReference type="Proteomes" id="UP001165679"/>
    </source>
</evidence>
<dbReference type="EMBL" id="JAPDNT010000033">
    <property type="protein sequence ID" value="MCW3477242.1"/>
    <property type="molecule type" value="Genomic_DNA"/>
</dbReference>
<keyword evidence="1" id="KW-0472">Membrane</keyword>
<comment type="caution">
    <text evidence="2">The sequence shown here is derived from an EMBL/GenBank/DDBJ whole genome shotgun (WGS) entry which is preliminary data.</text>
</comment>
<gene>
    <name evidence="2" type="ORF">OL599_21970</name>
</gene>
<dbReference type="RefSeq" id="WP_264716176.1">
    <property type="nucleotide sequence ID" value="NZ_JAPDNT010000033.1"/>
</dbReference>
<dbReference type="AlphaFoldDB" id="A0AA42CJU2"/>
<protein>
    <submittedName>
        <fullName evidence="2">Uncharacterized protein</fullName>
    </submittedName>
</protein>
<reference evidence="2" key="1">
    <citation type="submission" date="2022-09" db="EMBL/GenBank/DDBJ databases">
        <title>Rhodovastum sp. nov. RN2-1 isolated from soil in Seongnam, South Korea.</title>
        <authorList>
            <person name="Le N.T."/>
        </authorList>
    </citation>
    <scope>NUCLEOTIDE SEQUENCE</scope>
    <source>
        <strain evidence="2">RN2-1</strain>
    </source>
</reference>
<organism evidence="2 3">
    <name type="scientific">Limobrevibacterium gyesilva</name>
    <dbReference type="NCBI Taxonomy" id="2991712"/>
    <lineage>
        <taxon>Bacteria</taxon>
        <taxon>Pseudomonadati</taxon>
        <taxon>Pseudomonadota</taxon>
        <taxon>Alphaproteobacteria</taxon>
        <taxon>Acetobacterales</taxon>
        <taxon>Acetobacteraceae</taxon>
        <taxon>Limobrevibacterium</taxon>
    </lineage>
</organism>